<dbReference type="EMBL" id="LR797499">
    <property type="protein sequence ID" value="CAB4219859.1"/>
    <property type="molecule type" value="Genomic_DNA"/>
</dbReference>
<dbReference type="Gene3D" id="3.90.1530.10">
    <property type="entry name" value="Conserved hypothetical protein from pyrococcus furiosus pfu- 392566-001, ParB domain"/>
    <property type="match status" value="1"/>
</dbReference>
<dbReference type="SMART" id="SM00470">
    <property type="entry name" value="ParB"/>
    <property type="match status" value="1"/>
</dbReference>
<dbReference type="InterPro" id="IPR036086">
    <property type="entry name" value="ParB/Sulfiredoxin_sf"/>
</dbReference>
<feature type="domain" description="ParB-like N-terminal" evidence="1">
    <location>
        <begin position="5"/>
        <end position="94"/>
    </location>
</feature>
<accession>A0A6J5SX64</accession>
<evidence type="ECO:0000259" key="1">
    <source>
        <dbReference type="SMART" id="SM00470"/>
    </source>
</evidence>
<protein>
    <submittedName>
        <fullName evidence="2">ParB/Sulfiredoxin</fullName>
    </submittedName>
</protein>
<sequence>MFEKQIVKISAVKSNPNNPRIIKDENFQKLVNSIKEFPEMMEIRPIVVNDDMIILGGNMRFKASKEAGLKEIPIIKVSGLSAEKQREFVIKDNVSGGEWDWGLLQEWDSLELESWGLDIPIFKDAENELKDLSSEIENLYRIEVTCKDEEHQEIVYNKLIEQGYECRLLTL</sequence>
<evidence type="ECO:0000313" key="2">
    <source>
        <dbReference type="EMBL" id="CAB4219859.1"/>
    </source>
</evidence>
<dbReference type="Pfam" id="PF02195">
    <property type="entry name" value="ParB_N"/>
    <property type="match status" value="1"/>
</dbReference>
<gene>
    <name evidence="2" type="ORF">UFOVP1624_4</name>
</gene>
<organism evidence="2">
    <name type="scientific">uncultured Caudovirales phage</name>
    <dbReference type="NCBI Taxonomy" id="2100421"/>
    <lineage>
        <taxon>Viruses</taxon>
        <taxon>Duplodnaviria</taxon>
        <taxon>Heunggongvirae</taxon>
        <taxon>Uroviricota</taxon>
        <taxon>Caudoviricetes</taxon>
        <taxon>Peduoviridae</taxon>
        <taxon>Maltschvirus</taxon>
        <taxon>Maltschvirus maltsch</taxon>
    </lineage>
</organism>
<dbReference type="SUPFAM" id="SSF110849">
    <property type="entry name" value="ParB/Sulfiredoxin"/>
    <property type="match status" value="1"/>
</dbReference>
<name>A0A6J5SX64_9CAUD</name>
<proteinExistence type="predicted"/>
<reference evidence="2" key="1">
    <citation type="submission" date="2020-05" db="EMBL/GenBank/DDBJ databases">
        <authorList>
            <person name="Chiriac C."/>
            <person name="Salcher M."/>
            <person name="Ghai R."/>
            <person name="Kavagutti S V."/>
        </authorList>
    </citation>
    <scope>NUCLEOTIDE SEQUENCE</scope>
</reference>
<dbReference type="InterPro" id="IPR003115">
    <property type="entry name" value="ParB_N"/>
</dbReference>